<dbReference type="SUPFAM" id="SSF64518">
    <property type="entry name" value="Phase 1 flagellin"/>
    <property type="match status" value="1"/>
</dbReference>
<proteinExistence type="inferred from homology"/>
<evidence type="ECO:0000256" key="6">
    <source>
        <dbReference type="ARBA" id="ARBA00023143"/>
    </source>
</evidence>
<dbReference type="EMBL" id="FOSL01000018">
    <property type="protein sequence ID" value="SFK93724.1"/>
    <property type="molecule type" value="Genomic_DNA"/>
</dbReference>
<dbReference type="PANTHER" id="PTHR30033:SF1">
    <property type="entry name" value="FLAGELLAR HOOK-ASSOCIATED PROTEIN 1"/>
    <property type="match status" value="1"/>
</dbReference>
<feature type="domain" description="Flagellar basal-body/hook protein C-terminal" evidence="7">
    <location>
        <begin position="447"/>
        <end position="483"/>
    </location>
</feature>
<evidence type="ECO:0000256" key="1">
    <source>
        <dbReference type="ARBA" id="ARBA00004365"/>
    </source>
</evidence>
<evidence type="ECO:0000256" key="2">
    <source>
        <dbReference type="ARBA" id="ARBA00004613"/>
    </source>
</evidence>
<evidence type="ECO:0000259" key="8">
    <source>
        <dbReference type="Pfam" id="PF22638"/>
    </source>
</evidence>
<accession>A0A1I4DJ96</accession>
<name>A0A1I4DJ96_9HYPH</name>
<dbReference type="Pfam" id="PF22638">
    <property type="entry name" value="FlgK_D1"/>
    <property type="match status" value="1"/>
</dbReference>
<dbReference type="InterPro" id="IPR002371">
    <property type="entry name" value="FlgK"/>
</dbReference>
<keyword evidence="9" id="KW-0966">Cell projection</keyword>
<evidence type="ECO:0000259" key="7">
    <source>
        <dbReference type="Pfam" id="PF06429"/>
    </source>
</evidence>
<dbReference type="Proteomes" id="UP000323300">
    <property type="component" value="Unassembled WGS sequence"/>
</dbReference>
<gene>
    <name evidence="9" type="ORF">SAMN04488498_11832</name>
</gene>
<sequence length="488" mass="51429">MSLTSALNIAQTALKNTSRQTTVVSRNIADASNPDYTRRTAVLSSSAPGARVVDIQRAANEQLFRQNLSALSSWEGQSALLDGLESLKTSVNGVDNASSPAMLIGKLQEALDLYAATPSNRTLAENAAEAARQVVRALNDASESVQLFRTTADQDIAQSVDDLNTLLADFHDVNTKVVSGTRAGRDVLDLVDKREALLKQISEKLPVTTMTRADSDMVIMTRDGTMLFETTPRAVTFEPSTSYAAGGVGNAVYVDGVKLTGGSGGNTDASGRLAGLIQLRDSVAPTMQSQLDEIARGLITAFAEVDKAGVLPNQTGLFTWSGAPAIPPAGTLVDGLAGLIKINAAFDSRQGGNPELIRDGGANGVAYRWNTGTPPSASFSELLIAIGDRLDTPMTFDPDAGNGTSATLGAYSTNSINWFEGMRRDASRAADTKSAMAVYTAEALSNSTGVNMDNELSLMLDLENSYQASARMLKAVDDMLSALFAAVR</sequence>
<comment type="subcellular location">
    <subcellularLocation>
        <location evidence="1">Bacterial flagellum</location>
    </subcellularLocation>
    <subcellularLocation>
        <location evidence="2">Secreted</location>
    </subcellularLocation>
</comment>
<keyword evidence="6" id="KW-0975">Bacterial flagellum</keyword>
<keyword evidence="5" id="KW-0964">Secreted</keyword>
<evidence type="ECO:0000313" key="9">
    <source>
        <dbReference type="EMBL" id="SFK93724.1"/>
    </source>
</evidence>
<dbReference type="GO" id="GO:0044780">
    <property type="term" value="P:bacterial-type flagellum assembly"/>
    <property type="evidence" value="ECO:0007669"/>
    <property type="project" value="InterPro"/>
</dbReference>
<dbReference type="NCBIfam" id="TIGR02492">
    <property type="entry name" value="flgK_ends"/>
    <property type="match status" value="1"/>
</dbReference>
<dbReference type="InterPro" id="IPR053927">
    <property type="entry name" value="FlgK_helical"/>
</dbReference>
<dbReference type="PANTHER" id="PTHR30033">
    <property type="entry name" value="FLAGELLAR HOOK-ASSOCIATED PROTEIN 1"/>
    <property type="match status" value="1"/>
</dbReference>
<dbReference type="GO" id="GO:0005198">
    <property type="term" value="F:structural molecule activity"/>
    <property type="evidence" value="ECO:0007669"/>
    <property type="project" value="InterPro"/>
</dbReference>
<feature type="domain" description="Flagellar hook-associated protein FlgK helical" evidence="8">
    <location>
        <begin position="104"/>
        <end position="315"/>
    </location>
</feature>
<dbReference type="AlphaFoldDB" id="A0A1I4DJ96"/>
<keyword evidence="9" id="KW-0282">Flagellum</keyword>
<dbReference type="InterPro" id="IPR010930">
    <property type="entry name" value="Flg_bb/hook_C_dom"/>
</dbReference>
<dbReference type="Pfam" id="PF06429">
    <property type="entry name" value="Flg_bbr_C"/>
    <property type="match status" value="1"/>
</dbReference>
<organism evidence="9 10">
    <name type="scientific">Neomesorhizobium albiziae</name>
    <dbReference type="NCBI Taxonomy" id="335020"/>
    <lineage>
        <taxon>Bacteria</taxon>
        <taxon>Pseudomonadati</taxon>
        <taxon>Pseudomonadota</taxon>
        <taxon>Alphaproteobacteria</taxon>
        <taxon>Hyphomicrobiales</taxon>
        <taxon>Phyllobacteriaceae</taxon>
        <taxon>Neomesorhizobium</taxon>
    </lineage>
</organism>
<dbReference type="GO" id="GO:0009424">
    <property type="term" value="C:bacterial-type flagellum hook"/>
    <property type="evidence" value="ECO:0007669"/>
    <property type="project" value="InterPro"/>
</dbReference>
<evidence type="ECO:0000256" key="3">
    <source>
        <dbReference type="ARBA" id="ARBA00009677"/>
    </source>
</evidence>
<keyword evidence="9" id="KW-0969">Cilium</keyword>
<dbReference type="OrthoDB" id="7181295at2"/>
<protein>
    <recommendedName>
        <fullName evidence="4">Flagellar hook-associated protein 1</fullName>
    </recommendedName>
</protein>
<comment type="similarity">
    <text evidence="3">Belongs to the flagella basal body rod proteins family.</text>
</comment>
<evidence type="ECO:0000256" key="4">
    <source>
        <dbReference type="ARBA" id="ARBA00016244"/>
    </source>
</evidence>
<dbReference type="GO" id="GO:0005576">
    <property type="term" value="C:extracellular region"/>
    <property type="evidence" value="ECO:0007669"/>
    <property type="project" value="UniProtKB-SubCell"/>
</dbReference>
<evidence type="ECO:0000313" key="10">
    <source>
        <dbReference type="Proteomes" id="UP000323300"/>
    </source>
</evidence>
<reference evidence="9 10" key="1">
    <citation type="submission" date="2016-10" db="EMBL/GenBank/DDBJ databases">
        <authorList>
            <person name="Varghese N."/>
            <person name="Submissions S."/>
        </authorList>
    </citation>
    <scope>NUCLEOTIDE SEQUENCE [LARGE SCALE GENOMIC DNA]</scope>
    <source>
        <strain evidence="9 10">DSM 21822</strain>
    </source>
</reference>
<dbReference type="RefSeq" id="WP_149762574.1">
    <property type="nucleotide sequence ID" value="NZ_BSPE01000023.1"/>
</dbReference>
<keyword evidence="10" id="KW-1185">Reference proteome</keyword>
<evidence type="ECO:0000256" key="5">
    <source>
        <dbReference type="ARBA" id="ARBA00022525"/>
    </source>
</evidence>